<proteinExistence type="inferred from homology"/>
<comment type="subcellular location">
    <subcellularLocation>
        <location evidence="1 9">Endoplasmic reticulum membrane</location>
        <topology evidence="1 9">Multi-pass membrane protein</topology>
    </subcellularLocation>
</comment>
<comment type="caution">
    <text evidence="9">Lacks conserved residue(s) required for the propagation of feature annotation.</text>
</comment>
<reference evidence="11" key="1">
    <citation type="submission" date="2016-06" db="UniProtKB">
        <authorList>
            <consortium name="WormBaseParasite"/>
        </authorList>
    </citation>
    <scope>IDENTIFICATION</scope>
</reference>
<feature type="transmembrane region" description="Helical" evidence="9">
    <location>
        <begin position="332"/>
        <end position="354"/>
    </location>
</feature>
<dbReference type="InterPro" id="IPR007594">
    <property type="entry name" value="RFT1"/>
</dbReference>
<dbReference type="GO" id="GO:0006488">
    <property type="term" value="P:dolichol-linked oligosaccharide biosynthetic process"/>
    <property type="evidence" value="ECO:0007669"/>
    <property type="project" value="InterPro"/>
</dbReference>
<evidence type="ECO:0000256" key="3">
    <source>
        <dbReference type="ARBA" id="ARBA00010288"/>
    </source>
</evidence>
<comment type="similarity">
    <text evidence="3 9">Belongs to the RFT1 family.</text>
</comment>
<dbReference type="Pfam" id="PF04506">
    <property type="entry name" value="Rft-1"/>
    <property type="match status" value="2"/>
</dbReference>
<dbReference type="AlphaFoldDB" id="A0A183V718"/>
<keyword evidence="7 9" id="KW-0472">Membrane</keyword>
<feature type="transmembrane region" description="Helical" evidence="9">
    <location>
        <begin position="61"/>
        <end position="83"/>
    </location>
</feature>
<keyword evidence="5" id="KW-0256">Endoplasmic reticulum</keyword>
<keyword evidence="4 9" id="KW-0812">Transmembrane</keyword>
<comment type="pathway">
    <text evidence="2">Protein modification; protein glycosylation.</text>
</comment>
<feature type="transmembrane region" description="Helical" evidence="9">
    <location>
        <begin position="95"/>
        <end position="116"/>
    </location>
</feature>
<evidence type="ECO:0000256" key="6">
    <source>
        <dbReference type="ARBA" id="ARBA00022989"/>
    </source>
</evidence>
<sequence length="376" mass="41315">LSRIISFAINMYLLRRIDGDLLGVVNVRYPDIVLHNDHFLGVPPRVFRLAKVRFSSMPKPFVFSPLVCPLVALLLYLAVWMPFSTNPPLELVPSYGWALFAFGFAAWLEALAEPFVIVSLKFTMDTQYAIVQGLLVVMQRVVVIALLLLTSMPHIVVFCYAHDLSVLGTFAVHSAFKQILTDGTGYVLTFTERFTLSDKAVFDAVDKLGSLIARIVLAPLEHSAYLFFSANLRRDVAVDRQAQEVVKVAVDALNGLLHLTTVVGIVVCVFAVPYSPLAVSIYGGDLLSKNSGASILRLYCVYIVVIAINGITECFAMATMNNKQIFGGTPGIMHSAAHIATGGALLLFVMNHVYQSDVQLTKFISQQFNLAHVSVE</sequence>
<feature type="transmembrane region" description="Helical" evidence="9">
    <location>
        <begin position="295"/>
        <end position="320"/>
    </location>
</feature>
<evidence type="ECO:0000256" key="5">
    <source>
        <dbReference type="ARBA" id="ARBA00022824"/>
    </source>
</evidence>
<evidence type="ECO:0000313" key="11">
    <source>
        <dbReference type="WBParaSite" id="TCNE_0001653901-mRNA-1"/>
    </source>
</evidence>
<evidence type="ECO:0000256" key="2">
    <source>
        <dbReference type="ARBA" id="ARBA00004922"/>
    </source>
</evidence>
<dbReference type="WBParaSite" id="TCNE_0001653901-mRNA-1">
    <property type="protein sequence ID" value="TCNE_0001653901-mRNA-1"/>
    <property type="gene ID" value="TCNE_0001653901"/>
</dbReference>
<dbReference type="GO" id="GO:0005789">
    <property type="term" value="C:endoplasmic reticulum membrane"/>
    <property type="evidence" value="ECO:0007669"/>
    <property type="project" value="UniProtKB-SubCell"/>
</dbReference>
<protein>
    <recommendedName>
        <fullName evidence="9">Protein RFT1 homolog</fullName>
    </recommendedName>
</protein>
<accession>A0A183V718</accession>
<feature type="transmembrane region" description="Helical" evidence="9">
    <location>
        <begin position="256"/>
        <end position="275"/>
    </location>
</feature>
<keyword evidence="10" id="KW-1185">Reference proteome</keyword>
<evidence type="ECO:0000256" key="7">
    <source>
        <dbReference type="ARBA" id="ARBA00023136"/>
    </source>
</evidence>
<dbReference type="PANTHER" id="PTHR13117">
    <property type="entry name" value="ENDOPLASMIC RETICULUM MULTISPAN TRANSMEMBRANE PROTEIN-RELATED"/>
    <property type="match status" value="1"/>
</dbReference>
<dbReference type="PANTHER" id="PTHR13117:SF5">
    <property type="entry name" value="PROTEIN RFT1 HOMOLOG"/>
    <property type="match status" value="1"/>
</dbReference>
<evidence type="ECO:0000313" key="10">
    <source>
        <dbReference type="Proteomes" id="UP000050794"/>
    </source>
</evidence>
<dbReference type="GO" id="GO:0034203">
    <property type="term" value="P:glycolipid translocation"/>
    <property type="evidence" value="ECO:0007669"/>
    <property type="project" value="TreeGrafter"/>
</dbReference>
<comment type="function">
    <text evidence="8 9">Intramembrane glycolipid transporter that operates in the biosynthetic pathway of dolichol-linked oligosaccharides, the glycan precursors employed in protein asparagine (N)-glycosylation. The sequential addition of sugars to dolichol pyrophosphate produces dolichol-linked oligosaccharides containing fourteen sugars, including two GlcNAcs, nine mannoses and three glucoses. Once assembled, the oligosaccharide is transferred from the lipid to nascent proteins by oligosaccharyltransferases. The assembly of dolichol-linked oligosaccharides begins on the cytosolic side of the endoplasmic reticulum membrane and finishes in its lumen. RFT1 could mediate the translocation of the cytosolically oriented intermediate DolPP-GlcNAc2Man5, produced by ALG11, into the ER lumen where dolichol-linked oligosaccharides assembly continues. However, the intramembrane lipid transporter activity could not be confirmed in vitro.</text>
</comment>
<evidence type="ECO:0000256" key="1">
    <source>
        <dbReference type="ARBA" id="ARBA00004477"/>
    </source>
</evidence>
<dbReference type="Proteomes" id="UP000050794">
    <property type="component" value="Unassembled WGS sequence"/>
</dbReference>
<evidence type="ECO:0000256" key="4">
    <source>
        <dbReference type="ARBA" id="ARBA00022692"/>
    </source>
</evidence>
<evidence type="ECO:0000256" key="8">
    <source>
        <dbReference type="ARBA" id="ARBA00045912"/>
    </source>
</evidence>
<keyword evidence="6 9" id="KW-1133">Transmembrane helix</keyword>
<name>A0A183V718_TOXCA</name>
<organism evidence="10 11">
    <name type="scientific">Toxocara canis</name>
    <name type="common">Canine roundworm</name>
    <dbReference type="NCBI Taxonomy" id="6265"/>
    <lineage>
        <taxon>Eukaryota</taxon>
        <taxon>Metazoa</taxon>
        <taxon>Ecdysozoa</taxon>
        <taxon>Nematoda</taxon>
        <taxon>Chromadorea</taxon>
        <taxon>Rhabditida</taxon>
        <taxon>Spirurina</taxon>
        <taxon>Ascaridomorpha</taxon>
        <taxon>Ascaridoidea</taxon>
        <taxon>Toxocaridae</taxon>
        <taxon>Toxocara</taxon>
    </lineage>
</organism>
<evidence type="ECO:0000256" key="9">
    <source>
        <dbReference type="RuleBase" id="RU365067"/>
    </source>
</evidence>